<sequence length="975" mass="109797">MLLRRNLLETLTITSCTGTALCIFLNCVTSISPITGIWFLTYILFMFISSVICSFKFMQWLLHLNKPIKYDVEGILSKYPFLAGVLPQVAKKVEKGQSKEYDTNELSIITTVLEKRLVSSWYVTYISEEIGFPFACKQMLDQMISKAFQICDKIETKDVYVDICAILLSHLKEYKKAIKRHETNPEAKLESLYKKIHPISENNIKNNISADHCINLLRIVLKELVPWELWDTPYSELLVRILAKKLNIFIENTISNPIWLNDRLLTILNVPENNIDGNEEEKTGTKENAEKKNKEKTGITEQESIDKKNIAGKVSTQQEKDTVISNTAEKKETNIEPPIKTMKTPSLPKATESPVHMQRIVEEQDVKKQDVEDIASETEPVEIKPILRKNRGRQGRNEVKIYDRIIEGSVKTWETDMDLQCISVGQDLLASLDEMTLSRLWGHEDAEHSPSLRGTSPQPLWFGEEDAIELDVEVPREARKEHREPKELSPKPGELLKDLQSTVSQAKAKIGDLQVLTHVPPTSDEAAGMMEGLLDKGIAGLKKGLRFTGLGDDTQLAAFKEKGGEKISPSELFRSKPKPEVDMEAKEAYISTNMKDDNSIPIHPLVKQQRVTSQDSMHSKPRVEWSPPAEPLAESPEPQYEEAADLSASIAKLRSLLQHVERPSGREEVWWEGAEETRGRAQRRPSSKPVDTAALADEYDMNLERNASPGQTTNNMQRLDKLFTRTVTGVFNSLRTAVGAEGAEDEHPAPRPLRDWTYVCTSPELSLGAAVGRLVGARRASWQVDTALDSLRDLPAPPPPPLVPLDLEEWCSGAGARWCGSCELASAAGLASSHLAFRLATILTADVSESLICAWLEELTAWLKEQVFAHFQQLAQPLPHAERTLRRFDVHHTSRLVVENMPGELHTRSRCLRTSSSWLSRCRTRRGLCAASTCTTRADSWWRTCQKRICSVSRHFWKPSSWSCRASATPTSTRT</sequence>
<accession>A0ABM3LZT3</accession>
<dbReference type="InterPro" id="IPR003114">
    <property type="entry name" value="Phox_assoc"/>
</dbReference>
<evidence type="ECO:0000313" key="5">
    <source>
        <dbReference type="RefSeq" id="XP_052744552.1"/>
    </source>
</evidence>
<feature type="transmembrane region" description="Helical" evidence="2">
    <location>
        <begin position="37"/>
        <end position="58"/>
    </location>
</feature>
<feature type="region of interest" description="Disordered" evidence="1">
    <location>
        <begin position="608"/>
        <end position="645"/>
    </location>
</feature>
<feature type="compositionally biased region" description="Low complexity" evidence="1">
    <location>
        <begin position="624"/>
        <end position="638"/>
    </location>
</feature>
<keyword evidence="4" id="KW-1185">Reference proteome</keyword>
<evidence type="ECO:0000256" key="2">
    <source>
        <dbReference type="SAM" id="Phobius"/>
    </source>
</evidence>
<feature type="domain" description="PXA" evidence="3">
    <location>
        <begin position="105"/>
        <end position="264"/>
    </location>
</feature>
<reference evidence="5" key="1">
    <citation type="submission" date="2025-08" db="UniProtKB">
        <authorList>
            <consortium name="RefSeq"/>
        </authorList>
    </citation>
    <scope>IDENTIFICATION</scope>
</reference>
<dbReference type="GeneID" id="112055071"/>
<dbReference type="Proteomes" id="UP001652582">
    <property type="component" value="Chromosome 23"/>
</dbReference>
<evidence type="ECO:0000259" key="3">
    <source>
        <dbReference type="Pfam" id="PF02194"/>
    </source>
</evidence>
<protein>
    <submittedName>
        <fullName evidence="5">Uncharacterized protein LOC112055071 isoform X1</fullName>
    </submittedName>
</protein>
<evidence type="ECO:0000313" key="4">
    <source>
        <dbReference type="Proteomes" id="UP001652582"/>
    </source>
</evidence>
<proteinExistence type="predicted"/>
<feature type="region of interest" description="Disordered" evidence="1">
    <location>
        <begin position="274"/>
        <end position="302"/>
    </location>
</feature>
<evidence type="ECO:0000256" key="1">
    <source>
        <dbReference type="SAM" id="MobiDB-lite"/>
    </source>
</evidence>
<dbReference type="PANTHER" id="PTHR22775">
    <property type="entry name" value="SORTING NEXIN"/>
    <property type="match status" value="1"/>
</dbReference>
<dbReference type="RefSeq" id="XP_052744552.1">
    <property type="nucleotide sequence ID" value="XM_052888592.1"/>
</dbReference>
<dbReference type="Pfam" id="PF02194">
    <property type="entry name" value="PXA"/>
    <property type="match status" value="1"/>
</dbReference>
<gene>
    <name evidence="5" type="primary">LOC112055071</name>
</gene>
<keyword evidence="2" id="KW-1133">Transmembrane helix</keyword>
<organism evidence="4 5">
    <name type="scientific">Bicyclus anynana</name>
    <name type="common">Squinting bush brown butterfly</name>
    <dbReference type="NCBI Taxonomy" id="110368"/>
    <lineage>
        <taxon>Eukaryota</taxon>
        <taxon>Metazoa</taxon>
        <taxon>Ecdysozoa</taxon>
        <taxon>Arthropoda</taxon>
        <taxon>Hexapoda</taxon>
        <taxon>Insecta</taxon>
        <taxon>Pterygota</taxon>
        <taxon>Neoptera</taxon>
        <taxon>Endopterygota</taxon>
        <taxon>Lepidoptera</taxon>
        <taxon>Glossata</taxon>
        <taxon>Ditrysia</taxon>
        <taxon>Papilionoidea</taxon>
        <taxon>Nymphalidae</taxon>
        <taxon>Satyrinae</taxon>
        <taxon>Satyrini</taxon>
        <taxon>Mycalesina</taxon>
        <taxon>Bicyclus</taxon>
    </lineage>
</organism>
<keyword evidence="2" id="KW-0472">Membrane</keyword>
<keyword evidence="2" id="KW-0812">Transmembrane</keyword>
<feature type="compositionally biased region" description="Basic and acidic residues" evidence="1">
    <location>
        <begin position="280"/>
        <end position="302"/>
    </location>
</feature>
<feature type="transmembrane region" description="Helical" evidence="2">
    <location>
        <begin position="7"/>
        <end position="31"/>
    </location>
</feature>
<name>A0ABM3LZT3_BICAN</name>
<dbReference type="PANTHER" id="PTHR22775:SF3">
    <property type="entry name" value="SORTING NEXIN-13"/>
    <property type="match status" value="1"/>
</dbReference>